<keyword evidence="4" id="KW-1185">Reference proteome</keyword>
<evidence type="ECO:0000313" key="3">
    <source>
        <dbReference type="EMBL" id="KAB2810392.1"/>
    </source>
</evidence>
<sequence length="214" mass="24433">MAYQKDARAKTKAERAAKDDYGRSRKKEERPRLEKRKPISGEFSLPKRSILDHWNSWFTKRYVIQSPLRPWEVEEELLKVTDLNRSAPFGSLDYTEPKYFIGQVGNDTFHIGQQRTGDFSTPILRGSYTASENGTIIYLVSEYPSIARYATGFVTALYLLIILLIPKNFDWPAKALGIALLMGLVIYFIRLGYASVRKENLERFRGVVKGGAAS</sequence>
<proteinExistence type="predicted"/>
<protein>
    <submittedName>
        <fullName evidence="3">Uncharacterized protein</fullName>
    </submittedName>
</protein>
<name>A0A6N6RL46_9FLAO</name>
<dbReference type="EMBL" id="WBVO01000004">
    <property type="protein sequence ID" value="KAB2810392.1"/>
    <property type="molecule type" value="Genomic_DNA"/>
</dbReference>
<reference evidence="3 4" key="1">
    <citation type="submission" date="2019-09" db="EMBL/GenBank/DDBJ databases">
        <title>Genomes of family Cryomorphaceae.</title>
        <authorList>
            <person name="Bowman J.P."/>
        </authorList>
    </citation>
    <scope>NUCLEOTIDE SEQUENCE [LARGE SCALE GENOMIC DNA]</scope>
    <source>
        <strain evidence="3 4">LMG 25704</strain>
    </source>
</reference>
<gene>
    <name evidence="3" type="ORF">F8C67_07330</name>
</gene>
<keyword evidence="2" id="KW-0472">Membrane</keyword>
<dbReference type="Proteomes" id="UP000468650">
    <property type="component" value="Unassembled WGS sequence"/>
</dbReference>
<keyword evidence="2" id="KW-0812">Transmembrane</keyword>
<evidence type="ECO:0000256" key="1">
    <source>
        <dbReference type="SAM" id="MobiDB-lite"/>
    </source>
</evidence>
<keyword evidence="2" id="KW-1133">Transmembrane helix</keyword>
<dbReference type="AlphaFoldDB" id="A0A6N6RL46"/>
<comment type="caution">
    <text evidence="3">The sequence shown here is derived from an EMBL/GenBank/DDBJ whole genome shotgun (WGS) entry which is preliminary data.</text>
</comment>
<evidence type="ECO:0000313" key="4">
    <source>
        <dbReference type="Proteomes" id="UP000468650"/>
    </source>
</evidence>
<evidence type="ECO:0000256" key="2">
    <source>
        <dbReference type="SAM" id="Phobius"/>
    </source>
</evidence>
<feature type="transmembrane region" description="Helical" evidence="2">
    <location>
        <begin position="171"/>
        <end position="193"/>
    </location>
</feature>
<dbReference type="RefSeq" id="WP_151667181.1">
    <property type="nucleotide sequence ID" value="NZ_WBVO01000004.1"/>
</dbReference>
<organism evidence="3 4">
    <name type="scientific">Phaeocystidibacter luteus</name>
    <dbReference type="NCBI Taxonomy" id="911197"/>
    <lineage>
        <taxon>Bacteria</taxon>
        <taxon>Pseudomonadati</taxon>
        <taxon>Bacteroidota</taxon>
        <taxon>Flavobacteriia</taxon>
        <taxon>Flavobacteriales</taxon>
        <taxon>Phaeocystidibacteraceae</taxon>
        <taxon>Phaeocystidibacter</taxon>
    </lineage>
</organism>
<accession>A0A6N6RL46</accession>
<feature type="region of interest" description="Disordered" evidence="1">
    <location>
        <begin position="1"/>
        <end position="35"/>
    </location>
</feature>
<feature type="transmembrane region" description="Helical" evidence="2">
    <location>
        <begin position="146"/>
        <end position="165"/>
    </location>
</feature>